<feature type="compositionally biased region" description="Polar residues" evidence="3">
    <location>
        <begin position="141"/>
        <end position="153"/>
    </location>
</feature>
<dbReference type="Pfam" id="PF06200">
    <property type="entry name" value="tify"/>
    <property type="match status" value="1"/>
</dbReference>
<evidence type="ECO:0000256" key="2">
    <source>
        <dbReference type="RuleBase" id="RU369065"/>
    </source>
</evidence>
<organism evidence="5 6">
    <name type="scientific">Malus baccata</name>
    <name type="common">Siberian crab apple</name>
    <name type="synonym">Pyrus baccata</name>
    <dbReference type="NCBI Taxonomy" id="106549"/>
    <lineage>
        <taxon>Eukaryota</taxon>
        <taxon>Viridiplantae</taxon>
        <taxon>Streptophyta</taxon>
        <taxon>Embryophyta</taxon>
        <taxon>Tracheophyta</taxon>
        <taxon>Spermatophyta</taxon>
        <taxon>Magnoliopsida</taxon>
        <taxon>eudicotyledons</taxon>
        <taxon>Gunneridae</taxon>
        <taxon>Pentapetalae</taxon>
        <taxon>rosids</taxon>
        <taxon>fabids</taxon>
        <taxon>Rosales</taxon>
        <taxon>Rosaceae</taxon>
        <taxon>Amygdaloideae</taxon>
        <taxon>Maleae</taxon>
        <taxon>Malus</taxon>
    </lineage>
</organism>
<dbReference type="Proteomes" id="UP000315295">
    <property type="component" value="Unassembled WGS sequence"/>
</dbReference>
<feature type="domain" description="Tify" evidence="4">
    <location>
        <begin position="81"/>
        <end position="116"/>
    </location>
</feature>
<feature type="region of interest" description="Disordered" evidence="3">
    <location>
        <begin position="124"/>
        <end position="163"/>
    </location>
</feature>
<dbReference type="PANTHER" id="PTHR33077:SF61">
    <property type="entry name" value="PROTEIN TIFY 3A-RELATED"/>
    <property type="match status" value="1"/>
</dbReference>
<dbReference type="InterPro" id="IPR018467">
    <property type="entry name" value="CCT_CS"/>
</dbReference>
<feature type="region of interest" description="Disordered" evidence="3">
    <location>
        <begin position="188"/>
        <end position="243"/>
    </location>
</feature>
<dbReference type="AlphaFoldDB" id="A0A540KPR3"/>
<dbReference type="STRING" id="106549.A0A540KPR3"/>
<reference evidence="5 6" key="1">
    <citation type="journal article" date="2019" name="G3 (Bethesda)">
        <title>Sequencing of a Wild Apple (Malus baccata) Genome Unravels the Differences Between Cultivated and Wild Apple Species Regarding Disease Resistance and Cold Tolerance.</title>
        <authorList>
            <person name="Chen X."/>
        </authorList>
    </citation>
    <scope>NUCLEOTIDE SEQUENCE [LARGE SCALE GENOMIC DNA]</scope>
    <source>
        <strain evidence="6">cv. Shandingzi</strain>
        <tissue evidence="5">Leaves</tissue>
    </source>
</reference>
<protein>
    <recommendedName>
        <fullName evidence="2">Protein TIFY</fullName>
    </recommendedName>
    <alternativeName>
        <fullName evidence="2">Jasmonate ZIM domain-containing protein</fullName>
    </alternativeName>
</protein>
<feature type="compositionally biased region" description="Polar residues" evidence="3">
    <location>
        <begin position="195"/>
        <end position="205"/>
    </location>
</feature>
<keyword evidence="2" id="KW-0539">Nucleus</keyword>
<sequence length="243" mass="26417">MIVVTLLSRGQGVLEKIRFMLLKQLALQMLPLMALNRGFQNIFVENDFKLVIDTVIGRSGIPRRIKIIFWISKVPSALNITGPAPAQLTIFYAGSVSVFDAITAEKVRELMLIAAAAAADKKTSDVKNSATSCPPSPLIRTGSSTLQNSSTAPGSPVVQPYPEQNSSICKLQAEFPIARRHSLQRFLEKRRDRMVSNSPYPTSPATPKDDNAKTIQSDNASPGVGCFKQSAMVQEETQPSSVA</sequence>
<keyword evidence="6" id="KW-1185">Reference proteome</keyword>
<keyword evidence="2" id="KW-1184">Jasmonic acid signaling pathway</keyword>
<evidence type="ECO:0000256" key="1">
    <source>
        <dbReference type="ARBA" id="ARBA00008614"/>
    </source>
</evidence>
<dbReference type="GO" id="GO:0031347">
    <property type="term" value="P:regulation of defense response"/>
    <property type="evidence" value="ECO:0007669"/>
    <property type="project" value="UniProtKB-UniRule"/>
</dbReference>
<comment type="subcellular location">
    <subcellularLocation>
        <location evidence="2">Nucleus</location>
    </subcellularLocation>
</comment>
<dbReference type="SMART" id="SM00979">
    <property type="entry name" value="TIFY"/>
    <property type="match status" value="1"/>
</dbReference>
<dbReference type="InterPro" id="IPR040390">
    <property type="entry name" value="TIFY/JAZ"/>
</dbReference>
<dbReference type="EMBL" id="VIEB01001044">
    <property type="protein sequence ID" value="TQD76206.1"/>
    <property type="molecule type" value="Genomic_DNA"/>
</dbReference>
<dbReference type="InterPro" id="IPR010399">
    <property type="entry name" value="Tify_dom"/>
</dbReference>
<comment type="function">
    <text evidence="2">Repressor of jasmonate responses.</text>
</comment>
<comment type="caution">
    <text evidence="5">The sequence shown here is derived from an EMBL/GenBank/DDBJ whole genome shotgun (WGS) entry which is preliminary data.</text>
</comment>
<gene>
    <name evidence="5" type="ORF">C1H46_038233</name>
</gene>
<dbReference type="GO" id="GO:0005634">
    <property type="term" value="C:nucleus"/>
    <property type="evidence" value="ECO:0007669"/>
    <property type="project" value="UniProtKB-SubCell"/>
</dbReference>
<comment type="similarity">
    <text evidence="1 2">Belongs to the TIFY/JAZ family.</text>
</comment>
<dbReference type="Pfam" id="PF09425">
    <property type="entry name" value="Jas_motif"/>
    <property type="match status" value="1"/>
</dbReference>
<comment type="domain">
    <text evidence="2">The jas domain is required for interaction with COI1.</text>
</comment>
<accession>A0A540KPR3</accession>
<dbReference type="GO" id="GO:2000022">
    <property type="term" value="P:regulation of jasmonic acid mediated signaling pathway"/>
    <property type="evidence" value="ECO:0007669"/>
    <property type="project" value="UniProtKB-UniRule"/>
</dbReference>
<evidence type="ECO:0000313" key="5">
    <source>
        <dbReference type="EMBL" id="TQD76206.1"/>
    </source>
</evidence>
<feature type="compositionally biased region" description="Polar residues" evidence="3">
    <location>
        <begin position="231"/>
        <end position="243"/>
    </location>
</feature>
<dbReference type="PANTHER" id="PTHR33077">
    <property type="entry name" value="PROTEIN TIFY 4A-RELATED-RELATED"/>
    <property type="match status" value="1"/>
</dbReference>
<dbReference type="GO" id="GO:0009611">
    <property type="term" value="P:response to wounding"/>
    <property type="evidence" value="ECO:0007669"/>
    <property type="project" value="UniProtKB-UniRule"/>
</dbReference>
<evidence type="ECO:0000256" key="3">
    <source>
        <dbReference type="SAM" id="MobiDB-lite"/>
    </source>
</evidence>
<evidence type="ECO:0000313" key="6">
    <source>
        <dbReference type="Proteomes" id="UP000315295"/>
    </source>
</evidence>
<dbReference type="PROSITE" id="PS51320">
    <property type="entry name" value="TIFY"/>
    <property type="match status" value="1"/>
</dbReference>
<evidence type="ECO:0000259" key="4">
    <source>
        <dbReference type="PROSITE" id="PS51320"/>
    </source>
</evidence>
<name>A0A540KPR3_MALBA</name>
<proteinExistence type="inferred from homology"/>